<dbReference type="Pfam" id="PF01479">
    <property type="entry name" value="S4"/>
    <property type="match status" value="1"/>
</dbReference>
<reference evidence="7 8" key="1">
    <citation type="submission" date="2017-01" db="EMBL/GenBank/DDBJ databases">
        <title>Complete Genome Sequence of Dolosigranulum pigrum isolated from a Patient with interstitial lung disease.</title>
        <authorList>
            <person name="Mukhopadhyay R."/>
            <person name="Joaquin J."/>
            <person name="Hogue R."/>
            <person name="Fitzgerald S."/>
            <person name="Jospin G."/>
            <person name="Eisen J.A."/>
            <person name="Chaturvedi V."/>
        </authorList>
    </citation>
    <scope>NUCLEOTIDE SEQUENCE [LARGE SCALE GENOMIC DNA]</scope>
    <source>
        <strain evidence="7 8">15S00348</strain>
    </source>
</reference>
<keyword evidence="2 4" id="KW-0694">RNA-binding</keyword>
<dbReference type="PANTHER" id="PTHR47683:SF4">
    <property type="entry name" value="PSEUDOURIDINE SYNTHASE"/>
    <property type="match status" value="1"/>
</dbReference>
<dbReference type="GO" id="GO:0005829">
    <property type="term" value="C:cytosol"/>
    <property type="evidence" value="ECO:0007669"/>
    <property type="project" value="UniProtKB-ARBA"/>
</dbReference>
<evidence type="ECO:0000256" key="1">
    <source>
        <dbReference type="ARBA" id="ARBA00008348"/>
    </source>
</evidence>
<dbReference type="InterPro" id="IPR000748">
    <property type="entry name" value="PsdUridine_synth_RsuA/RluB/E/F"/>
</dbReference>
<dbReference type="Gene3D" id="3.10.290.10">
    <property type="entry name" value="RNA-binding S4 domain"/>
    <property type="match status" value="1"/>
</dbReference>
<sequence length="239" mass="27007">MRLDKLLAHSGFGTRKQVRGIIKDELVQVDGEVVIDHGHHVDPDKQEIRVQNVVVNYQEFVYFMLNKPAGVISATEDRMHETVLDLLEPSDMYHEPHPVGRLDLDTEGLLILTNDGKLTHHLTSPNRHVSKVYFAVVEGLVDESDVAAFAEGLILDDGYETLPGELVILEVDEVEGYSQIELIIQEGKFHQVKRMFEAVDKEVQFLKRLKMGKLGLDETLAPGEYRPLTAEEVQLLQDS</sequence>
<evidence type="ECO:0000256" key="4">
    <source>
        <dbReference type="PROSITE-ProRule" id="PRU00182"/>
    </source>
</evidence>
<dbReference type="InterPro" id="IPR018496">
    <property type="entry name" value="PsdUridine_synth_RsuA/RluB_CS"/>
</dbReference>
<dbReference type="InterPro" id="IPR006145">
    <property type="entry name" value="PsdUridine_synth_RsuA/RluA"/>
</dbReference>
<dbReference type="AlphaFoldDB" id="A0A1S8KLY7"/>
<dbReference type="GO" id="GO:0003723">
    <property type="term" value="F:RNA binding"/>
    <property type="evidence" value="ECO:0007669"/>
    <property type="project" value="UniProtKB-KW"/>
</dbReference>
<gene>
    <name evidence="7" type="ORF">BWX42_02285</name>
</gene>
<dbReference type="Gene3D" id="3.30.70.580">
    <property type="entry name" value="Pseudouridine synthase I, catalytic domain, N-terminal subdomain"/>
    <property type="match status" value="1"/>
</dbReference>
<protein>
    <recommendedName>
        <fullName evidence="5">Pseudouridine synthase</fullName>
        <ecNumber evidence="5">5.4.99.-</ecNumber>
    </recommendedName>
</protein>
<dbReference type="GO" id="GO:0120159">
    <property type="term" value="F:rRNA pseudouridine synthase activity"/>
    <property type="evidence" value="ECO:0007669"/>
    <property type="project" value="UniProtKB-ARBA"/>
</dbReference>
<dbReference type="InterPro" id="IPR042092">
    <property type="entry name" value="PsdUridine_s_RsuA/RluB/E/F_cat"/>
</dbReference>
<keyword evidence="3 5" id="KW-0413">Isomerase</keyword>
<dbReference type="PROSITE" id="PS01149">
    <property type="entry name" value="PSI_RSU"/>
    <property type="match status" value="1"/>
</dbReference>
<dbReference type="InterPro" id="IPR020103">
    <property type="entry name" value="PsdUridine_synth_cat_dom_sf"/>
</dbReference>
<dbReference type="Proteomes" id="UP000190409">
    <property type="component" value="Unassembled WGS sequence"/>
</dbReference>
<dbReference type="NCBIfam" id="TIGR00093">
    <property type="entry name" value="pseudouridine synthase"/>
    <property type="match status" value="1"/>
</dbReference>
<dbReference type="SMART" id="SM00363">
    <property type="entry name" value="S4"/>
    <property type="match status" value="1"/>
</dbReference>
<evidence type="ECO:0000313" key="8">
    <source>
        <dbReference type="Proteomes" id="UP000190409"/>
    </source>
</evidence>
<accession>A0A1S8KLY7</accession>
<dbReference type="EC" id="5.4.99.-" evidence="5"/>
<dbReference type="InterPro" id="IPR036986">
    <property type="entry name" value="S4_RNA-bd_sf"/>
</dbReference>
<dbReference type="SUPFAM" id="SSF55120">
    <property type="entry name" value="Pseudouridine synthase"/>
    <property type="match status" value="1"/>
</dbReference>
<dbReference type="CDD" id="cd02553">
    <property type="entry name" value="PseudoU_synth_RsuA"/>
    <property type="match status" value="1"/>
</dbReference>
<dbReference type="Pfam" id="PF00849">
    <property type="entry name" value="PseudoU_synth_2"/>
    <property type="match status" value="1"/>
</dbReference>
<dbReference type="PROSITE" id="PS50889">
    <property type="entry name" value="S4"/>
    <property type="match status" value="1"/>
</dbReference>
<feature type="domain" description="RNA-binding S4" evidence="6">
    <location>
        <begin position="1"/>
        <end position="59"/>
    </location>
</feature>
<evidence type="ECO:0000256" key="3">
    <source>
        <dbReference type="ARBA" id="ARBA00023235"/>
    </source>
</evidence>
<dbReference type="InterPro" id="IPR050343">
    <property type="entry name" value="RsuA_PseudoU_synthase"/>
</dbReference>
<dbReference type="PANTHER" id="PTHR47683">
    <property type="entry name" value="PSEUDOURIDINE SYNTHASE FAMILY PROTEIN-RELATED"/>
    <property type="match status" value="1"/>
</dbReference>
<evidence type="ECO:0000313" key="7">
    <source>
        <dbReference type="EMBL" id="OOL80758.1"/>
    </source>
</evidence>
<dbReference type="FunFam" id="3.30.70.1560:FF:000001">
    <property type="entry name" value="Pseudouridine synthase"/>
    <property type="match status" value="1"/>
</dbReference>
<dbReference type="EMBL" id="MUYF01000003">
    <property type="protein sequence ID" value="OOL80758.1"/>
    <property type="molecule type" value="Genomic_DNA"/>
</dbReference>
<dbReference type="CDD" id="cd00165">
    <property type="entry name" value="S4"/>
    <property type="match status" value="1"/>
</dbReference>
<dbReference type="Gene3D" id="3.30.70.1560">
    <property type="entry name" value="Alpha-L RNA-binding motif"/>
    <property type="match status" value="1"/>
</dbReference>
<proteinExistence type="inferred from homology"/>
<evidence type="ECO:0000256" key="5">
    <source>
        <dbReference type="RuleBase" id="RU003887"/>
    </source>
</evidence>
<organism evidence="7 8">
    <name type="scientific">Dolosigranulum pigrum</name>
    <dbReference type="NCBI Taxonomy" id="29394"/>
    <lineage>
        <taxon>Bacteria</taxon>
        <taxon>Bacillati</taxon>
        <taxon>Bacillota</taxon>
        <taxon>Bacilli</taxon>
        <taxon>Lactobacillales</taxon>
        <taxon>Carnobacteriaceae</taxon>
        <taxon>Dolosigranulum</taxon>
    </lineage>
</organism>
<name>A0A1S8KLY7_9LACT</name>
<dbReference type="InterPro" id="IPR002942">
    <property type="entry name" value="S4_RNA-bd"/>
</dbReference>
<dbReference type="SUPFAM" id="SSF55174">
    <property type="entry name" value="Alpha-L RNA-binding motif"/>
    <property type="match status" value="1"/>
</dbReference>
<dbReference type="InterPro" id="IPR020094">
    <property type="entry name" value="TruA/RsuA/RluB/E/F_N"/>
</dbReference>
<dbReference type="GO" id="GO:0000455">
    <property type="term" value="P:enzyme-directed rRNA pseudouridine synthesis"/>
    <property type="evidence" value="ECO:0007669"/>
    <property type="project" value="UniProtKB-ARBA"/>
</dbReference>
<evidence type="ECO:0000259" key="6">
    <source>
        <dbReference type="SMART" id="SM00363"/>
    </source>
</evidence>
<evidence type="ECO:0000256" key="2">
    <source>
        <dbReference type="ARBA" id="ARBA00022884"/>
    </source>
</evidence>
<comment type="caution">
    <text evidence="7">The sequence shown here is derived from an EMBL/GenBank/DDBJ whole genome shotgun (WGS) entry which is preliminary data.</text>
</comment>
<comment type="similarity">
    <text evidence="1 5">Belongs to the pseudouridine synthase RsuA family.</text>
</comment>